<evidence type="ECO:0000313" key="3">
    <source>
        <dbReference type="Proteomes" id="UP000020218"/>
    </source>
</evidence>
<reference evidence="2" key="1">
    <citation type="submission" date="2014-02" db="EMBL/GenBank/DDBJ databases">
        <title>Expanding our view of genomic diversity in Candidatus Accumulibacter clades.</title>
        <authorList>
            <person name="Skennerton C.T."/>
            <person name="Barr J.J."/>
            <person name="Slater F.R."/>
            <person name="Bond P.L."/>
            <person name="Tyson G.W."/>
        </authorList>
    </citation>
    <scope>NUCLEOTIDE SEQUENCE [LARGE SCALE GENOMIC DNA]</scope>
</reference>
<organism evidence="2 3">
    <name type="scientific">Candidatus Accumulibacter adjunctus</name>
    <dbReference type="NCBI Taxonomy" id="1454001"/>
    <lineage>
        <taxon>Bacteria</taxon>
        <taxon>Pseudomonadati</taxon>
        <taxon>Pseudomonadota</taxon>
        <taxon>Betaproteobacteria</taxon>
        <taxon>Candidatus Accumulibacter</taxon>
    </lineage>
</organism>
<evidence type="ECO:0000256" key="1">
    <source>
        <dbReference type="SAM" id="SignalP"/>
    </source>
</evidence>
<protein>
    <recommendedName>
        <fullName evidence="4">Lipoprotein</fullName>
    </recommendedName>
</protein>
<dbReference type="Proteomes" id="UP000020218">
    <property type="component" value="Unassembled WGS sequence"/>
</dbReference>
<evidence type="ECO:0000313" key="2">
    <source>
        <dbReference type="EMBL" id="EXI69541.1"/>
    </source>
</evidence>
<proteinExistence type="predicted"/>
<dbReference type="STRING" id="1454001.AW08_00034"/>
<dbReference type="PROSITE" id="PS51257">
    <property type="entry name" value="PROKAR_LIPOPROTEIN"/>
    <property type="match status" value="1"/>
</dbReference>
<evidence type="ECO:0008006" key="4">
    <source>
        <dbReference type="Google" id="ProtNLM"/>
    </source>
</evidence>
<accession>A0A011N3V3</accession>
<dbReference type="PATRIC" id="fig|1454001.3.peg.211"/>
<feature type="chain" id="PRO_5001462223" description="Lipoprotein" evidence="1">
    <location>
        <begin position="21"/>
        <end position="190"/>
    </location>
</feature>
<keyword evidence="3" id="KW-1185">Reference proteome</keyword>
<name>A0A011N3V3_9PROT</name>
<comment type="caution">
    <text evidence="2">The sequence shown here is derived from an EMBL/GenBank/DDBJ whole genome shotgun (WGS) entry which is preliminary data.</text>
</comment>
<keyword evidence="1" id="KW-0732">Signal</keyword>
<gene>
    <name evidence="2" type="ORF">AW08_00034</name>
</gene>
<feature type="signal peptide" evidence="1">
    <location>
        <begin position="1"/>
        <end position="20"/>
    </location>
</feature>
<dbReference type="EMBL" id="JFAX01000001">
    <property type="protein sequence ID" value="EXI69541.1"/>
    <property type="molecule type" value="Genomic_DNA"/>
</dbReference>
<dbReference type="AlphaFoldDB" id="A0A011N3V3"/>
<sequence length="190" mass="21131">MSRWLLLLLLTLLAGCAGMAKVGPGEVTVRDSLAVTLDGAWNQHAIGLTRKSEVWTLDGLPLDRLVFFVGIADGEALAELAQRKDRQIPKFRASMQAHEVVEMYEVFATHDGSSFQRLQLAPARFAGGDGFRFEFSRVRKADELEMRGIGYGAVRAGKLYLLIFEAARSHYYARNVGRFEAVVQSVRIRG</sequence>